<reference evidence="3 4" key="3">
    <citation type="journal article" name="Genome Announc.">
        <title>Improved Draft Genome Sequence of Clostridium pasteurianum Strain ATCC 6013 (DSM 525) Using a Hybrid Next-Generation Sequencing Approach.</title>
        <authorList>
            <person name="Pyne M.E."/>
            <person name="Utturkar S."/>
            <person name="Brown S.D."/>
            <person name="Moo-Young M."/>
            <person name="Chung D.A."/>
            <person name="Chou C.P."/>
        </authorList>
    </citation>
    <scope>NUCLEOTIDE SEQUENCE [LARGE SCALE GENOMIC DNA]</scope>
    <source>
        <strain evidence="3 4">ATCC 6013</strain>
    </source>
</reference>
<feature type="transmembrane region" description="Helical" evidence="1">
    <location>
        <begin position="101"/>
        <end position="123"/>
    </location>
</feature>
<feature type="transmembrane region" description="Helical" evidence="1">
    <location>
        <begin position="41"/>
        <end position="60"/>
    </location>
</feature>
<feature type="transmembrane region" description="Helical" evidence="1">
    <location>
        <begin position="17"/>
        <end position="35"/>
    </location>
</feature>
<keyword evidence="5" id="KW-1185">Reference proteome</keyword>
<dbReference type="EMBL" id="CP009268">
    <property type="protein sequence ID" value="AJA52638.1"/>
    <property type="molecule type" value="Genomic_DNA"/>
</dbReference>
<dbReference type="KEGG" id="cpat:CLPA_c25810"/>
<dbReference type="Proteomes" id="UP000030905">
    <property type="component" value="Chromosome"/>
</dbReference>
<keyword evidence="1" id="KW-0472">Membrane</keyword>
<organism evidence="2 5">
    <name type="scientific">Clostridium pasteurianum DSM 525 = ATCC 6013</name>
    <dbReference type="NCBI Taxonomy" id="1262449"/>
    <lineage>
        <taxon>Bacteria</taxon>
        <taxon>Bacillati</taxon>
        <taxon>Bacillota</taxon>
        <taxon>Clostridia</taxon>
        <taxon>Eubacteriales</taxon>
        <taxon>Clostridiaceae</taxon>
        <taxon>Clostridium</taxon>
    </lineage>
</organism>
<dbReference type="Proteomes" id="UP000028042">
    <property type="component" value="Unassembled WGS sequence"/>
</dbReference>
<dbReference type="RefSeq" id="WP_003442434.1">
    <property type="nucleotide sequence ID" value="NZ_ANZB01000003.1"/>
</dbReference>
<protein>
    <submittedName>
        <fullName evidence="2">Uncharacterized protein</fullName>
    </submittedName>
</protein>
<evidence type="ECO:0000256" key="1">
    <source>
        <dbReference type="SAM" id="Phobius"/>
    </source>
</evidence>
<dbReference type="EMBL" id="JPGY02000001">
    <property type="protein sequence ID" value="KRU11352.1"/>
    <property type="molecule type" value="Genomic_DNA"/>
</dbReference>
<reference evidence="2 5" key="1">
    <citation type="journal article" date="2015" name="Genome Announc.">
        <title>Complete Genome Sequence of the Nitrogen-Fixing and Solvent-Producing Clostridium pasteurianum DSM 525.</title>
        <authorList>
            <person name="Poehlein A."/>
            <person name="Grosse-Honebrink A."/>
            <person name="Zhang Y."/>
            <person name="Minton N.P."/>
            <person name="Daniel R."/>
        </authorList>
    </citation>
    <scope>NUCLEOTIDE SEQUENCE [LARGE SCALE GENOMIC DNA]</scope>
    <source>
        <strain evidence="2">DSM 525</strain>
        <strain evidence="5">DSM 525 / ATCC 6013</strain>
    </source>
</reference>
<gene>
    <name evidence="2" type="ORF">CLPA_c25810</name>
    <name evidence="3" type="ORF">CP6013_00599</name>
</gene>
<name>A0A0H3JAK7_CLOPA</name>
<evidence type="ECO:0000313" key="4">
    <source>
        <dbReference type="Proteomes" id="UP000028042"/>
    </source>
</evidence>
<dbReference type="KEGG" id="cpae:CPAST_c25810"/>
<dbReference type="AlphaFoldDB" id="A0A0H3JAK7"/>
<dbReference type="PATRIC" id="fig|1262449.3.peg.1025"/>
<accession>A0A0H3JAK7</accession>
<keyword evidence="1" id="KW-0812">Transmembrane</keyword>
<feature type="transmembrane region" description="Helical" evidence="1">
    <location>
        <begin position="72"/>
        <end position="95"/>
    </location>
</feature>
<feature type="transmembrane region" description="Helical" evidence="1">
    <location>
        <begin position="135"/>
        <end position="154"/>
    </location>
</feature>
<keyword evidence="1" id="KW-1133">Transmembrane helix</keyword>
<proteinExistence type="predicted"/>
<sequence length="164" mass="18552">MKDKNYGGNLKNTKDELALSFSFLIIGLYFVFIPKFFGNEFITRTVSIIVILIGILGLTIELNKIIEKHKIIGFDDFGVGLILVIITQLLHYYFLYIWLNVLFSFILLLGIFGLVRGLITIIGNMSINKPSIKNMLIKALIIISQIIAFIAALLQSMQILKIVK</sequence>
<evidence type="ECO:0000313" key="3">
    <source>
        <dbReference type="EMBL" id="KRU11352.1"/>
    </source>
</evidence>
<reference evidence="3" key="2">
    <citation type="submission" date="2015-10" db="EMBL/GenBank/DDBJ databases">
        <title>Improved Draft Genome Sequence of Clostridium pasteurianum Strain ATCC 6013 (DSM 525) Using a Hybrid Next-Generation Sequencing Approach.</title>
        <authorList>
            <person name="Pyne M.E."/>
            <person name="Utturkar S.M."/>
            <person name="Brown S.D."/>
            <person name="Moo-Young M."/>
            <person name="Chung D.A."/>
            <person name="Chou P.C."/>
        </authorList>
    </citation>
    <scope>NUCLEOTIDE SEQUENCE</scope>
    <source>
        <strain evidence="3">ATCC 6013</strain>
    </source>
</reference>
<evidence type="ECO:0000313" key="5">
    <source>
        <dbReference type="Proteomes" id="UP000030905"/>
    </source>
</evidence>
<dbReference type="GeneID" id="93074714"/>
<evidence type="ECO:0000313" key="2">
    <source>
        <dbReference type="EMBL" id="AJA52638.1"/>
    </source>
</evidence>